<organism evidence="2 3">
    <name type="scientific">Protopolystoma xenopodis</name>
    <dbReference type="NCBI Taxonomy" id="117903"/>
    <lineage>
        <taxon>Eukaryota</taxon>
        <taxon>Metazoa</taxon>
        <taxon>Spiralia</taxon>
        <taxon>Lophotrochozoa</taxon>
        <taxon>Platyhelminthes</taxon>
        <taxon>Monogenea</taxon>
        <taxon>Polyopisthocotylea</taxon>
        <taxon>Polystomatidea</taxon>
        <taxon>Polystomatidae</taxon>
        <taxon>Protopolystoma</taxon>
    </lineage>
</organism>
<feature type="region of interest" description="Disordered" evidence="1">
    <location>
        <begin position="1"/>
        <end position="28"/>
    </location>
</feature>
<gene>
    <name evidence="2" type="ORF">PXEA_LOCUS12117</name>
</gene>
<dbReference type="Proteomes" id="UP000784294">
    <property type="component" value="Unassembled WGS sequence"/>
</dbReference>
<dbReference type="AlphaFoldDB" id="A0A3S5BUA2"/>
<accession>A0A3S5BUA2</accession>
<evidence type="ECO:0000256" key="1">
    <source>
        <dbReference type="SAM" id="MobiDB-lite"/>
    </source>
</evidence>
<feature type="region of interest" description="Disordered" evidence="1">
    <location>
        <begin position="159"/>
        <end position="178"/>
    </location>
</feature>
<evidence type="ECO:0000313" key="3">
    <source>
        <dbReference type="Proteomes" id="UP000784294"/>
    </source>
</evidence>
<proteinExistence type="predicted"/>
<keyword evidence="3" id="KW-1185">Reference proteome</keyword>
<reference evidence="2" key="1">
    <citation type="submission" date="2018-11" db="EMBL/GenBank/DDBJ databases">
        <authorList>
            <consortium name="Pathogen Informatics"/>
        </authorList>
    </citation>
    <scope>NUCLEOTIDE SEQUENCE</scope>
</reference>
<comment type="caution">
    <text evidence="2">The sequence shown here is derived from an EMBL/GenBank/DDBJ whole genome shotgun (WGS) entry which is preliminary data.</text>
</comment>
<evidence type="ECO:0000313" key="2">
    <source>
        <dbReference type="EMBL" id="VEL18677.1"/>
    </source>
</evidence>
<name>A0A3S5BUA2_9PLAT</name>
<sequence>MSHLRRRIPQTLPPAKAASRPHHFPPAGKVSSRCYGMSTTKSCTLKTIELQDHLTGTIAGRDPKTQRLQDGIPPQQTGSLKWPRQQQQYWLTLPLPFDCKHKVGPAISAKLQHGTCAFSAPTASTLDTGGWNNRINWPAVGKMTIPTFPDTHKPAEGTSFFPPSAFIVSQTGRPDRVK</sequence>
<dbReference type="EMBL" id="CAAALY010038099">
    <property type="protein sequence ID" value="VEL18677.1"/>
    <property type="molecule type" value="Genomic_DNA"/>
</dbReference>
<protein>
    <submittedName>
        <fullName evidence="2">Uncharacterized protein</fullName>
    </submittedName>
</protein>